<keyword evidence="2" id="KW-1185">Reference proteome</keyword>
<comment type="caution">
    <text evidence="1">The sequence shown here is derived from an EMBL/GenBank/DDBJ whole genome shotgun (WGS) entry which is preliminary data.</text>
</comment>
<dbReference type="Proteomes" id="UP001500454">
    <property type="component" value="Unassembled WGS sequence"/>
</dbReference>
<reference evidence="2" key="1">
    <citation type="journal article" date="2019" name="Int. J. Syst. Evol. Microbiol.">
        <title>The Global Catalogue of Microorganisms (GCM) 10K type strain sequencing project: providing services to taxonomists for standard genome sequencing and annotation.</title>
        <authorList>
            <consortium name="The Broad Institute Genomics Platform"/>
            <consortium name="The Broad Institute Genome Sequencing Center for Infectious Disease"/>
            <person name="Wu L."/>
            <person name="Ma J."/>
        </authorList>
    </citation>
    <scope>NUCLEOTIDE SEQUENCE [LARGE SCALE GENOMIC DNA]</scope>
    <source>
        <strain evidence="2">JCM 17924</strain>
    </source>
</reference>
<gene>
    <name evidence="1" type="ORF">GCM10023186_41470</name>
</gene>
<evidence type="ECO:0000313" key="1">
    <source>
        <dbReference type="EMBL" id="GAA4391780.1"/>
    </source>
</evidence>
<organism evidence="1 2">
    <name type="scientific">Hymenobacter koreensis</name>
    <dbReference type="NCBI Taxonomy" id="1084523"/>
    <lineage>
        <taxon>Bacteria</taxon>
        <taxon>Pseudomonadati</taxon>
        <taxon>Bacteroidota</taxon>
        <taxon>Cytophagia</taxon>
        <taxon>Cytophagales</taxon>
        <taxon>Hymenobacteraceae</taxon>
        <taxon>Hymenobacter</taxon>
    </lineage>
</organism>
<evidence type="ECO:0000313" key="2">
    <source>
        <dbReference type="Proteomes" id="UP001500454"/>
    </source>
</evidence>
<accession>A0ABP8JJZ6</accession>
<protein>
    <submittedName>
        <fullName evidence="1">Uncharacterized protein</fullName>
    </submittedName>
</protein>
<dbReference type="EMBL" id="BAABHA010000015">
    <property type="protein sequence ID" value="GAA4391780.1"/>
    <property type="molecule type" value="Genomic_DNA"/>
</dbReference>
<name>A0ABP8JJZ6_9BACT</name>
<proteinExistence type="predicted"/>
<dbReference type="RefSeq" id="WP_345227344.1">
    <property type="nucleotide sequence ID" value="NZ_BAABHA010000015.1"/>
</dbReference>
<sequence>MTEKTTPAASNYGTVTTGFGTAQQRELPITDFVQANYVNNRVISVMGINGESIVASVENPESSGRNPKQVMYLSRESFVGLLSTGFLYFSCKGESLEDLLKEAVQKQAIEYNYSDNLGPVGKL</sequence>